<protein>
    <recommendedName>
        <fullName evidence="5">MYND-type domain-containing protein</fullName>
    </recommendedName>
</protein>
<feature type="domain" description="MYND-type" evidence="5">
    <location>
        <begin position="200"/>
        <end position="237"/>
    </location>
</feature>
<organism evidence="6 7">
    <name type="scientific">Magallana gigas</name>
    <name type="common">Pacific oyster</name>
    <name type="synonym">Crassostrea gigas</name>
    <dbReference type="NCBI Taxonomy" id="29159"/>
    <lineage>
        <taxon>Eukaryota</taxon>
        <taxon>Metazoa</taxon>
        <taxon>Spiralia</taxon>
        <taxon>Lophotrochozoa</taxon>
        <taxon>Mollusca</taxon>
        <taxon>Bivalvia</taxon>
        <taxon>Autobranchia</taxon>
        <taxon>Pteriomorphia</taxon>
        <taxon>Ostreida</taxon>
        <taxon>Ostreoidea</taxon>
        <taxon>Ostreidae</taxon>
        <taxon>Magallana</taxon>
    </lineage>
</organism>
<evidence type="ECO:0000259" key="5">
    <source>
        <dbReference type="PROSITE" id="PS50865"/>
    </source>
</evidence>
<feature type="domain" description="MYND-type" evidence="5">
    <location>
        <begin position="64"/>
        <end position="103"/>
    </location>
</feature>
<dbReference type="PANTHER" id="PTHR10237:SF14">
    <property type="entry name" value="MYND-TYPE DOMAIN-CONTAINING PROTEIN"/>
    <property type="match status" value="1"/>
</dbReference>
<evidence type="ECO:0000313" key="6">
    <source>
        <dbReference type="EnsemblMetazoa" id="G25655.2:cds"/>
    </source>
</evidence>
<keyword evidence="3" id="KW-0862">Zinc</keyword>
<evidence type="ECO:0000256" key="1">
    <source>
        <dbReference type="ARBA" id="ARBA00022723"/>
    </source>
</evidence>
<dbReference type="PROSITE" id="PS01360">
    <property type="entry name" value="ZF_MYND_1"/>
    <property type="match status" value="5"/>
</dbReference>
<feature type="domain" description="MYND-type" evidence="5">
    <location>
        <begin position="114"/>
        <end position="153"/>
    </location>
</feature>
<dbReference type="SUPFAM" id="SSF144232">
    <property type="entry name" value="HIT/MYND zinc finger-like"/>
    <property type="match status" value="6"/>
</dbReference>
<name>A0A8W8L2U5_MAGGI</name>
<dbReference type="Pfam" id="PF01753">
    <property type="entry name" value="zf-MYND"/>
    <property type="match status" value="5"/>
</dbReference>
<dbReference type="GO" id="GO:0008270">
    <property type="term" value="F:zinc ion binding"/>
    <property type="evidence" value="ECO:0007669"/>
    <property type="project" value="UniProtKB-KW"/>
</dbReference>
<evidence type="ECO:0000256" key="2">
    <source>
        <dbReference type="ARBA" id="ARBA00022771"/>
    </source>
</evidence>
<dbReference type="GO" id="GO:0000981">
    <property type="term" value="F:DNA-binding transcription factor activity, RNA polymerase II-specific"/>
    <property type="evidence" value="ECO:0007669"/>
    <property type="project" value="TreeGrafter"/>
</dbReference>
<dbReference type="AlphaFoldDB" id="A0A8W8L2U5"/>
<dbReference type="InterPro" id="IPR002893">
    <property type="entry name" value="Znf_MYND"/>
</dbReference>
<dbReference type="EnsemblMetazoa" id="G25655.2">
    <property type="protein sequence ID" value="G25655.2:cds"/>
    <property type="gene ID" value="G25655"/>
</dbReference>
<dbReference type="Gene3D" id="6.10.140.2220">
    <property type="match status" value="5"/>
</dbReference>
<evidence type="ECO:0000313" key="7">
    <source>
        <dbReference type="Proteomes" id="UP000005408"/>
    </source>
</evidence>
<evidence type="ECO:0000256" key="4">
    <source>
        <dbReference type="PROSITE-ProRule" id="PRU00134"/>
    </source>
</evidence>
<keyword evidence="2 4" id="KW-0863">Zinc-finger</keyword>
<sequence>MDSDVRCSFCGQRSLNLLRCSRCKEVYYCSRDCQRGHWREGHREHCVAPNNQGTSSGTDTAFECSYCSRRSRDLLRCSRCKEVFYCSKDCQRGHWEEGHKEHCKTSGSQNSMVCRFCNKSSKHLKRCIGCLQVSYCSKECQKEDWSQRHQVECKVAKPLELNMICQTTKSEGKEEKEELKPYKRHNKEEDGKRIELLDCCFVCGSNGELKTCQECHKARYCSRECQKADWKTHKTDCKKEEGGIENHKEQDNETLSICAHCRVKGTHNACEYCSAVFYCSETCQRLDWGRHKTTCKLRTGKTNIPETLTVEQCTLFGLVTPEENNGVDPNDVNVQIGDKELLKGPRFFCNRCKDHPSILTCPNCNSATYCSVLCCDQDKDDHKETCRTIQSQKFQEGPSPFPSSTRLGFIGDTSDKINYLSVNHSPSHSVLPFLQDPLYVQDNADLTLVIERSATSCERAREKIKRKFPNYILITRVREIPMEKISVFGSNICTQPFVFLSYIRRFHGYRGRHNVYLQDSERREIYVSFYLPNDDPLPHFRWSDVVPGKFIAILIPCIHLFRDGSVGLRVDKATNAYIFNVKD</sequence>
<dbReference type="OMA" id="GQCARCK"/>
<feature type="domain" description="MYND-type" evidence="5">
    <location>
        <begin position="7"/>
        <end position="46"/>
    </location>
</feature>
<accession>A0A8W8L2U5</accession>
<dbReference type="Proteomes" id="UP000005408">
    <property type="component" value="Unassembled WGS sequence"/>
</dbReference>
<dbReference type="GO" id="GO:0005634">
    <property type="term" value="C:nucleus"/>
    <property type="evidence" value="ECO:0007669"/>
    <property type="project" value="TreeGrafter"/>
</dbReference>
<keyword evidence="1" id="KW-0479">Metal-binding</keyword>
<dbReference type="InterPro" id="IPR024119">
    <property type="entry name" value="TF_DEAF-1"/>
</dbReference>
<reference evidence="6" key="1">
    <citation type="submission" date="2022-08" db="UniProtKB">
        <authorList>
            <consortium name="EnsemblMetazoa"/>
        </authorList>
    </citation>
    <scope>IDENTIFICATION</scope>
    <source>
        <strain evidence="6">05x7-T-G4-1.051#20</strain>
    </source>
</reference>
<feature type="domain" description="MYND-type" evidence="5">
    <location>
        <begin position="349"/>
        <end position="386"/>
    </location>
</feature>
<dbReference type="OrthoDB" id="2519255at2759"/>
<keyword evidence="7" id="KW-1185">Reference proteome</keyword>
<proteinExistence type="predicted"/>
<dbReference type="PROSITE" id="PS50865">
    <property type="entry name" value="ZF_MYND_2"/>
    <property type="match status" value="6"/>
</dbReference>
<feature type="domain" description="MYND-type" evidence="5">
    <location>
        <begin position="258"/>
        <end position="295"/>
    </location>
</feature>
<evidence type="ECO:0000256" key="3">
    <source>
        <dbReference type="ARBA" id="ARBA00022833"/>
    </source>
</evidence>
<dbReference type="PANTHER" id="PTHR10237">
    <property type="entry name" value="DEFORMED EPIDERMAL AUTOREGULATORY FACTOR 1 HOMOLOG SUPPRESSIN"/>
    <property type="match status" value="1"/>
</dbReference>